<dbReference type="SMART" id="SM00530">
    <property type="entry name" value="HTH_XRE"/>
    <property type="match status" value="1"/>
</dbReference>
<dbReference type="SUPFAM" id="SSF47413">
    <property type="entry name" value="lambda repressor-like DNA-binding domains"/>
    <property type="match status" value="1"/>
</dbReference>
<dbReference type="CDD" id="cd00093">
    <property type="entry name" value="HTH_XRE"/>
    <property type="match status" value="1"/>
</dbReference>
<dbReference type="Proteomes" id="UP000003111">
    <property type="component" value="Unassembled WGS sequence"/>
</dbReference>
<protein>
    <recommendedName>
        <fullName evidence="1">HTH cro/C1-type domain-containing protein</fullName>
    </recommendedName>
</protein>
<dbReference type="EMBL" id="ACLF03000003">
    <property type="protein sequence ID" value="EFQ84261.1"/>
    <property type="molecule type" value="Genomic_DNA"/>
</dbReference>
<keyword evidence="3" id="KW-1185">Reference proteome</keyword>
<dbReference type="Pfam" id="PF01381">
    <property type="entry name" value="HTH_3"/>
    <property type="match status" value="1"/>
</dbReference>
<dbReference type="PROSITE" id="PS50943">
    <property type="entry name" value="HTH_CROC1"/>
    <property type="match status" value="1"/>
</dbReference>
<name>E2SAI7_9ACTN</name>
<evidence type="ECO:0000313" key="3">
    <source>
        <dbReference type="Proteomes" id="UP000003111"/>
    </source>
</evidence>
<dbReference type="GO" id="GO:0003677">
    <property type="term" value="F:DNA binding"/>
    <property type="evidence" value="ECO:0007669"/>
    <property type="project" value="InterPro"/>
</dbReference>
<dbReference type="eggNOG" id="ENOG50340WC">
    <property type="taxonomic scope" value="Bacteria"/>
</dbReference>
<reference evidence="2" key="1">
    <citation type="submission" date="2010-08" db="EMBL/GenBank/DDBJ databases">
        <authorList>
            <person name="Muzny D."/>
            <person name="Qin X."/>
            <person name="Buhay C."/>
            <person name="Dugan-Rocha S."/>
            <person name="Ding Y."/>
            <person name="Chen G."/>
            <person name="Hawes A."/>
            <person name="Holder M."/>
            <person name="Jhangiani S."/>
            <person name="Johnson A."/>
            <person name="Khan Z."/>
            <person name="Li Z."/>
            <person name="Liu W."/>
            <person name="Liu X."/>
            <person name="Perez L."/>
            <person name="Shen H."/>
            <person name="Wang Q."/>
            <person name="Watt J."/>
            <person name="Xi L."/>
            <person name="Xin Y."/>
            <person name="Zhou J."/>
            <person name="Deng J."/>
            <person name="Jiang H."/>
            <person name="Liu Y."/>
            <person name="Qu J."/>
            <person name="Song X.-Z."/>
            <person name="Zhang L."/>
            <person name="Villasana D."/>
            <person name="Johnson A."/>
            <person name="Liu J."/>
            <person name="Liyanage D."/>
            <person name="Lorensuhewa L."/>
            <person name="Robinson T."/>
            <person name="Song A."/>
            <person name="Song B.-B."/>
            <person name="Dinh H."/>
            <person name="Thornton R."/>
            <person name="Coyle M."/>
            <person name="Francisco L."/>
            <person name="Jackson L."/>
            <person name="Javaid M."/>
            <person name="Korchina V."/>
            <person name="Kovar C."/>
            <person name="Mata R."/>
            <person name="Mathew T."/>
            <person name="Ngo R."/>
            <person name="Nguyen L."/>
            <person name="Nguyen N."/>
            <person name="Okwuonu G."/>
            <person name="Ongeri F."/>
            <person name="Pham C."/>
            <person name="Simmons D."/>
            <person name="Wilczek-Boney K."/>
            <person name="Hale W."/>
            <person name="Jakkamsetti A."/>
            <person name="Pham P."/>
            <person name="Ruth R."/>
            <person name="San Lucas F."/>
            <person name="Warren J."/>
            <person name="Zhang J."/>
            <person name="Zhao Z."/>
            <person name="Zhou C."/>
            <person name="Zhu D."/>
            <person name="Lee S."/>
            <person name="Bess C."/>
            <person name="Blankenburg K."/>
            <person name="Forbes L."/>
            <person name="Fu Q."/>
            <person name="Gubbala S."/>
            <person name="Hirani K."/>
            <person name="Jayaseelan J.C."/>
            <person name="Lara F."/>
            <person name="Munidasa M."/>
            <person name="Palculict T."/>
            <person name="Patil S."/>
            <person name="Pu L.-L."/>
            <person name="Saada N."/>
            <person name="Tang L."/>
            <person name="Weissenberger G."/>
            <person name="Zhu Y."/>
            <person name="Hemphill L."/>
            <person name="Shang Y."/>
            <person name="Youmans B."/>
            <person name="Ayvaz T."/>
            <person name="Ross M."/>
            <person name="Santibanez J."/>
            <person name="Aqrawi P."/>
            <person name="Gross S."/>
            <person name="Joshi V."/>
            <person name="Fowler G."/>
            <person name="Nazareth L."/>
            <person name="Reid J."/>
            <person name="Worley K."/>
            <person name="Petrosino J."/>
            <person name="Highlander S."/>
            <person name="Gibbs R."/>
        </authorList>
    </citation>
    <scope>NUCLEOTIDE SEQUENCE [LARGE SCALE GENOMIC DNA]</scope>
    <source>
        <strain evidence="2">DSM 15272</strain>
    </source>
</reference>
<proteinExistence type="predicted"/>
<sequence>MTRSQLAERSELSYPYVSQIETGLRKPSRKAAAKIAEALGMSPMELEAAIPRDEDDPEEVLQAQRFSDNLIDGVRMGGVASSLSAEVSGAPPRRSRLSTREDLICQLVDLVEEFDADHRLDVLAEVQKRAMERIMSERQQRRP</sequence>
<dbReference type="InterPro" id="IPR001387">
    <property type="entry name" value="Cro/C1-type_HTH"/>
</dbReference>
<gene>
    <name evidence="2" type="ORF">HMPREF0063_10977</name>
</gene>
<feature type="domain" description="HTH cro/C1-type" evidence="1">
    <location>
        <begin position="1"/>
        <end position="46"/>
    </location>
</feature>
<dbReference type="AlphaFoldDB" id="E2SAI7"/>
<dbReference type="InterPro" id="IPR010982">
    <property type="entry name" value="Lambda_DNA-bd_dom_sf"/>
</dbReference>
<evidence type="ECO:0000259" key="1">
    <source>
        <dbReference type="PROSITE" id="PS50943"/>
    </source>
</evidence>
<comment type="caution">
    <text evidence="2">The sequence shown here is derived from an EMBL/GenBank/DDBJ whole genome shotgun (WGS) entry which is preliminary data.</text>
</comment>
<organism evidence="2 3">
    <name type="scientific">Aeromicrobium marinum DSM 15272</name>
    <dbReference type="NCBI Taxonomy" id="585531"/>
    <lineage>
        <taxon>Bacteria</taxon>
        <taxon>Bacillati</taxon>
        <taxon>Actinomycetota</taxon>
        <taxon>Actinomycetes</taxon>
        <taxon>Propionibacteriales</taxon>
        <taxon>Nocardioidaceae</taxon>
        <taxon>Aeromicrobium</taxon>
    </lineage>
</organism>
<evidence type="ECO:0000313" key="2">
    <source>
        <dbReference type="EMBL" id="EFQ84261.1"/>
    </source>
</evidence>
<dbReference type="STRING" id="585531.HMPREF0063_10977"/>
<dbReference type="Gene3D" id="1.10.260.40">
    <property type="entry name" value="lambda repressor-like DNA-binding domains"/>
    <property type="match status" value="1"/>
</dbReference>
<accession>E2SAI7</accession>
<dbReference type="HOGENOM" id="CLU_1801947_0_0_11"/>